<sequence length="320" mass="37421">MKIDEVRRLLNEYDDDDLRLIIAEMYKRIPKKMLEEKAIDELLQNPVKGKGKRPAPQNTVDPGEVFAETETFIDYAFKQYYLAPNVYVHKKDRPKWRFLAKRLFKQLVPLTQDPRCNQPATALLVKWYTLMCTASGEYLFSTEEPFRSMGLSQEECYVEVLSALIRNMDGQTWIAPALSLIVDQYVDRETLPKYMMNALIDRLNTDALKTAALEACCAELKKLPKPRVHEKYEIKERREQLAEFGMFLYMEMGDIPGAWDFIKNYYGQQEIALFVLLSELRVRNEGNAWRQIFEQASAEGVQPRDSLKKEYRQYKAKLGL</sequence>
<name>A0A4R2RKT2_9FIRM</name>
<protein>
    <submittedName>
        <fullName evidence="1">Uncharacterized protein</fullName>
    </submittedName>
</protein>
<proteinExistence type="predicted"/>
<evidence type="ECO:0000313" key="2">
    <source>
        <dbReference type="Proteomes" id="UP000294813"/>
    </source>
</evidence>
<dbReference type="OrthoDB" id="2081419at2"/>
<comment type="caution">
    <text evidence="1">The sequence shown here is derived from an EMBL/GenBank/DDBJ whole genome shotgun (WGS) entry which is preliminary data.</text>
</comment>
<evidence type="ECO:0000313" key="1">
    <source>
        <dbReference type="EMBL" id="TCP63723.1"/>
    </source>
</evidence>
<reference evidence="1 2" key="1">
    <citation type="submission" date="2019-03" db="EMBL/GenBank/DDBJ databases">
        <title>Genomic Encyclopedia of Type Strains, Phase IV (KMG-IV): sequencing the most valuable type-strain genomes for metagenomic binning, comparative biology and taxonomic classification.</title>
        <authorList>
            <person name="Goeker M."/>
        </authorList>
    </citation>
    <scope>NUCLEOTIDE SEQUENCE [LARGE SCALE GENOMIC DNA]</scope>
    <source>
        <strain evidence="1 2">DSM 11170</strain>
    </source>
</reference>
<organism evidence="1 2">
    <name type="scientific">Heliophilum fasciatum</name>
    <dbReference type="NCBI Taxonomy" id="35700"/>
    <lineage>
        <taxon>Bacteria</taxon>
        <taxon>Bacillati</taxon>
        <taxon>Bacillota</taxon>
        <taxon>Clostridia</taxon>
        <taxon>Eubacteriales</taxon>
        <taxon>Heliobacteriaceae</taxon>
        <taxon>Heliophilum</taxon>
    </lineage>
</organism>
<gene>
    <name evidence="1" type="ORF">EDD73_11667</name>
</gene>
<dbReference type="RefSeq" id="WP_131919559.1">
    <property type="nucleotide sequence ID" value="NZ_JAOQNU010000015.1"/>
</dbReference>
<dbReference type="Proteomes" id="UP000294813">
    <property type="component" value="Unassembled WGS sequence"/>
</dbReference>
<dbReference type="AlphaFoldDB" id="A0A4R2RKT2"/>
<keyword evidence="2" id="KW-1185">Reference proteome</keyword>
<accession>A0A4R2RKT2</accession>
<dbReference type="EMBL" id="SLXT01000016">
    <property type="protein sequence ID" value="TCP63723.1"/>
    <property type="molecule type" value="Genomic_DNA"/>
</dbReference>